<gene>
    <name evidence="10" type="ORF">GQX73_g5213</name>
</gene>
<feature type="transmembrane region" description="Helical" evidence="8">
    <location>
        <begin position="34"/>
        <end position="54"/>
    </location>
</feature>
<organism evidence="10 11">
    <name type="scientific">Xylaria multiplex</name>
    <dbReference type="NCBI Taxonomy" id="323545"/>
    <lineage>
        <taxon>Eukaryota</taxon>
        <taxon>Fungi</taxon>
        <taxon>Dikarya</taxon>
        <taxon>Ascomycota</taxon>
        <taxon>Pezizomycotina</taxon>
        <taxon>Sordariomycetes</taxon>
        <taxon>Xylariomycetidae</taxon>
        <taxon>Xylariales</taxon>
        <taxon>Xylariaceae</taxon>
        <taxon>Xylaria</taxon>
    </lineage>
</organism>
<dbReference type="Proteomes" id="UP000481858">
    <property type="component" value="Unassembled WGS sequence"/>
</dbReference>
<dbReference type="Gene3D" id="1.20.1250.20">
    <property type="entry name" value="MFS general substrate transporter like domains"/>
    <property type="match status" value="2"/>
</dbReference>
<evidence type="ECO:0000256" key="1">
    <source>
        <dbReference type="ARBA" id="ARBA00004141"/>
    </source>
</evidence>
<feature type="transmembrane region" description="Helical" evidence="8">
    <location>
        <begin position="166"/>
        <end position="187"/>
    </location>
</feature>
<dbReference type="PRINTS" id="PR01035">
    <property type="entry name" value="TCRTETA"/>
</dbReference>
<feature type="transmembrane region" description="Helical" evidence="8">
    <location>
        <begin position="331"/>
        <end position="352"/>
    </location>
</feature>
<feature type="transmembrane region" description="Helical" evidence="8">
    <location>
        <begin position="193"/>
        <end position="213"/>
    </location>
</feature>
<feature type="transmembrane region" description="Helical" evidence="8">
    <location>
        <begin position="435"/>
        <end position="459"/>
    </location>
</feature>
<evidence type="ECO:0000313" key="11">
    <source>
        <dbReference type="Proteomes" id="UP000481858"/>
    </source>
</evidence>
<keyword evidence="3" id="KW-0813">Transport</keyword>
<dbReference type="Pfam" id="PF07690">
    <property type="entry name" value="MFS_1"/>
    <property type="match status" value="1"/>
</dbReference>
<feature type="transmembrane region" description="Helical" evidence="8">
    <location>
        <begin position="298"/>
        <end position="325"/>
    </location>
</feature>
<evidence type="ECO:0000256" key="3">
    <source>
        <dbReference type="ARBA" id="ARBA00022448"/>
    </source>
</evidence>
<feature type="transmembrane region" description="Helical" evidence="8">
    <location>
        <begin position="74"/>
        <end position="97"/>
    </location>
</feature>
<proteinExistence type="inferred from homology"/>
<dbReference type="GO" id="GO:0022857">
    <property type="term" value="F:transmembrane transporter activity"/>
    <property type="evidence" value="ECO:0007669"/>
    <property type="project" value="InterPro"/>
</dbReference>
<evidence type="ECO:0000256" key="6">
    <source>
        <dbReference type="ARBA" id="ARBA00023136"/>
    </source>
</evidence>
<dbReference type="PANTHER" id="PTHR23506">
    <property type="entry name" value="GH10249P"/>
    <property type="match status" value="1"/>
</dbReference>
<reference evidence="10 11" key="1">
    <citation type="submission" date="2019-12" db="EMBL/GenBank/DDBJ databases">
        <title>Draft genome sequence of the ascomycete Xylaria multiplex DSM 110363.</title>
        <authorList>
            <person name="Buettner E."/>
            <person name="Kellner H."/>
        </authorList>
    </citation>
    <scope>NUCLEOTIDE SEQUENCE [LARGE SCALE GENOMIC DNA]</scope>
    <source>
        <strain evidence="10 11">DSM 110363</strain>
    </source>
</reference>
<sequence>MTRFRYLPQFLSGTGSEARGKPPRFLSFRSSTSLIAATVNLAIFADIFFYGLIVPVLPFALSTQAGVPEDQVQTWISVLLAIYSAALFIGSPIAGIYADHTSSRRWPLLLGLIALAGTTFLLAFGNSIGLFVLGRLLQGLSAAVVWSVGCALLVDTMGDSVGVAMGYVNISMSIALLLAPVIGGVVYNHAGYLAVYYVAFGVVGLDVVLRLLMIEKKVAKQWIKEPEAESSQIDAEKTSPTNPPGNEPLRGSTDIPGAQTPATVLAGEADHSDDRSNASEVDQGKRRRRPIIALLKSARLLAALYGILVESGILIGFDAVLALFVRGLFGWNSTAVAVLFLALFLPGFIAPLAGWLSDKYGAKWPSFAGFVATVPILISLRFVTENTIQHKVLLAFLLALAGFTLPFSMTPLMAEISYVIEAKEAENPGIFGEKGVYGLAYGLFNMAFAAGGIVGPIWAGYVIESAGWGTLTWNFGLWSASAAVVVFFWGANKPRAPVAEDAPTEST</sequence>
<dbReference type="OrthoDB" id="5086884at2759"/>
<dbReference type="InterPro" id="IPR011701">
    <property type="entry name" value="MFS"/>
</dbReference>
<dbReference type="InterPro" id="IPR050930">
    <property type="entry name" value="MFS_Vesicular_Transporter"/>
</dbReference>
<keyword evidence="6 8" id="KW-0472">Membrane</keyword>
<dbReference type="GO" id="GO:0016020">
    <property type="term" value="C:membrane"/>
    <property type="evidence" value="ECO:0007669"/>
    <property type="project" value="UniProtKB-SubCell"/>
</dbReference>
<keyword evidence="11" id="KW-1185">Reference proteome</keyword>
<feature type="transmembrane region" description="Helical" evidence="8">
    <location>
        <begin position="109"/>
        <end position="130"/>
    </location>
</feature>
<dbReference type="InterPro" id="IPR036259">
    <property type="entry name" value="MFS_trans_sf"/>
</dbReference>
<name>A0A7C8N4X7_9PEZI</name>
<feature type="transmembrane region" description="Helical" evidence="8">
    <location>
        <begin position="364"/>
        <end position="382"/>
    </location>
</feature>
<dbReference type="InterPro" id="IPR001958">
    <property type="entry name" value="Tet-R_TetA/multi-R_MdtG-like"/>
</dbReference>
<protein>
    <recommendedName>
        <fullName evidence="9">Major facilitator superfamily (MFS) profile domain-containing protein</fullName>
    </recommendedName>
</protein>
<dbReference type="InParanoid" id="A0A7C8N4X7"/>
<comment type="similarity">
    <text evidence="2">Belongs to the major facilitator superfamily. Vesicular transporter family.</text>
</comment>
<evidence type="ECO:0000256" key="7">
    <source>
        <dbReference type="SAM" id="MobiDB-lite"/>
    </source>
</evidence>
<feature type="region of interest" description="Disordered" evidence="7">
    <location>
        <begin position="229"/>
        <end position="255"/>
    </location>
</feature>
<dbReference type="AlphaFoldDB" id="A0A7C8N4X7"/>
<evidence type="ECO:0000256" key="4">
    <source>
        <dbReference type="ARBA" id="ARBA00022692"/>
    </source>
</evidence>
<dbReference type="PROSITE" id="PS50850">
    <property type="entry name" value="MFS"/>
    <property type="match status" value="1"/>
</dbReference>
<evidence type="ECO:0000256" key="5">
    <source>
        <dbReference type="ARBA" id="ARBA00022989"/>
    </source>
</evidence>
<evidence type="ECO:0000259" key="9">
    <source>
        <dbReference type="PROSITE" id="PS50850"/>
    </source>
</evidence>
<keyword evidence="4 8" id="KW-0812">Transmembrane</keyword>
<dbReference type="SUPFAM" id="SSF103473">
    <property type="entry name" value="MFS general substrate transporter"/>
    <property type="match status" value="1"/>
</dbReference>
<dbReference type="InterPro" id="IPR020846">
    <property type="entry name" value="MFS_dom"/>
</dbReference>
<comment type="caution">
    <text evidence="10">The sequence shown here is derived from an EMBL/GenBank/DDBJ whole genome shotgun (WGS) entry which is preliminary data.</text>
</comment>
<dbReference type="PANTHER" id="PTHR23506:SF23">
    <property type="entry name" value="GH10249P"/>
    <property type="match status" value="1"/>
</dbReference>
<comment type="subcellular location">
    <subcellularLocation>
        <location evidence="1">Membrane</location>
        <topology evidence="1">Multi-pass membrane protein</topology>
    </subcellularLocation>
</comment>
<keyword evidence="5 8" id="KW-1133">Transmembrane helix</keyword>
<feature type="transmembrane region" description="Helical" evidence="8">
    <location>
        <begin position="136"/>
        <end position="154"/>
    </location>
</feature>
<dbReference type="EMBL" id="WUBL01000052">
    <property type="protein sequence ID" value="KAF2968376.1"/>
    <property type="molecule type" value="Genomic_DNA"/>
</dbReference>
<feature type="transmembrane region" description="Helical" evidence="8">
    <location>
        <begin position="471"/>
        <end position="491"/>
    </location>
</feature>
<evidence type="ECO:0000256" key="8">
    <source>
        <dbReference type="SAM" id="Phobius"/>
    </source>
</evidence>
<feature type="transmembrane region" description="Helical" evidence="8">
    <location>
        <begin position="394"/>
        <end position="414"/>
    </location>
</feature>
<feature type="domain" description="Major facilitator superfamily (MFS) profile" evidence="9">
    <location>
        <begin position="32"/>
        <end position="494"/>
    </location>
</feature>
<evidence type="ECO:0000313" key="10">
    <source>
        <dbReference type="EMBL" id="KAF2968376.1"/>
    </source>
</evidence>
<evidence type="ECO:0000256" key="2">
    <source>
        <dbReference type="ARBA" id="ARBA00006829"/>
    </source>
</evidence>
<accession>A0A7C8N4X7</accession>
<dbReference type="CDD" id="cd17325">
    <property type="entry name" value="MFS_MdtG_SLC18_like"/>
    <property type="match status" value="1"/>
</dbReference>